<organism evidence="2 3">
    <name type="scientific">Streptomyces amritsarensis</name>
    <dbReference type="NCBI Taxonomy" id="681158"/>
    <lineage>
        <taxon>Bacteria</taxon>
        <taxon>Bacillati</taxon>
        <taxon>Actinomycetota</taxon>
        <taxon>Actinomycetes</taxon>
        <taxon>Kitasatosporales</taxon>
        <taxon>Streptomycetaceae</taxon>
        <taxon>Streptomyces</taxon>
    </lineage>
</organism>
<comment type="caution">
    <text evidence="2">The sequence shown here is derived from an EMBL/GenBank/DDBJ whole genome shotgun (WGS) entry which is preliminary data.</text>
</comment>
<evidence type="ECO:0000313" key="3">
    <source>
        <dbReference type="Proteomes" id="UP000187151"/>
    </source>
</evidence>
<feature type="domain" description="Flavoprotein" evidence="1">
    <location>
        <begin position="7"/>
        <end position="127"/>
    </location>
</feature>
<proteinExistence type="predicted"/>
<dbReference type="RefSeq" id="WP_076043002.1">
    <property type="nucleotide sequence ID" value="NZ_MQUR01000002.1"/>
</dbReference>
<dbReference type="SUPFAM" id="SSF52507">
    <property type="entry name" value="Homo-oligomeric flavin-containing Cys decarboxylases, HFCD"/>
    <property type="match status" value="1"/>
</dbReference>
<gene>
    <name evidence="2" type="ORF">AVW11_01800</name>
</gene>
<dbReference type="Pfam" id="PF02441">
    <property type="entry name" value="Flavoprotein"/>
    <property type="match status" value="1"/>
</dbReference>
<dbReference type="InterPro" id="IPR003382">
    <property type="entry name" value="Flavoprotein"/>
</dbReference>
<evidence type="ECO:0000313" key="2">
    <source>
        <dbReference type="EMBL" id="OLZ73831.1"/>
    </source>
</evidence>
<sequence>MTTRTLYLLCSAAPPVFDIASVVEDAQGRGWDVCLGLTPTAADWLEDSLPGLAALTGHPVRSRYKRPGDPDVWPKADAILVAPATFNTVNAWALGLTDRFVVGVVAEAIGKGIPMAVMPCVNAAYAQHRALDRSLGELREMGVVVLYGEGGFVPNQPGEKVPYPWGIALDAVDGLGR</sequence>
<protein>
    <submittedName>
        <fullName evidence="2">Flavoprotein</fullName>
    </submittedName>
</protein>
<keyword evidence="3" id="KW-1185">Reference proteome</keyword>
<reference evidence="2 3" key="1">
    <citation type="submission" date="2016-01" db="EMBL/GenBank/DDBJ databases">
        <title>Streptomyces amritsarensis strain MTCC 11845 genome sequencing and assembly.</title>
        <authorList>
            <person name="Sharma D."/>
            <person name="Nair G.R."/>
            <person name="Kaur G."/>
            <person name="Manhas R.K."/>
            <person name="Mayilraj S."/>
        </authorList>
    </citation>
    <scope>NUCLEOTIDE SEQUENCE [LARGE SCALE GENOMIC DNA]</scope>
    <source>
        <strain evidence="2 3">MTCC 11845</strain>
    </source>
</reference>
<dbReference type="InterPro" id="IPR036551">
    <property type="entry name" value="Flavin_trans-like"/>
</dbReference>
<dbReference type="EMBL" id="MQUR01000002">
    <property type="protein sequence ID" value="OLZ73831.1"/>
    <property type="molecule type" value="Genomic_DNA"/>
</dbReference>
<dbReference type="Gene3D" id="3.40.50.1950">
    <property type="entry name" value="Flavin prenyltransferase-like"/>
    <property type="match status" value="1"/>
</dbReference>
<dbReference type="Proteomes" id="UP000187151">
    <property type="component" value="Unassembled WGS sequence"/>
</dbReference>
<evidence type="ECO:0000259" key="1">
    <source>
        <dbReference type="Pfam" id="PF02441"/>
    </source>
</evidence>
<accession>A0ABX3GAI1</accession>
<name>A0ABX3GAI1_9ACTN</name>